<feature type="transmembrane region" description="Helical" evidence="1">
    <location>
        <begin position="50"/>
        <end position="68"/>
    </location>
</feature>
<sequence>MPITPLLLSFDAFLDGYSALVKLLEIMFDPSAALSSRHTLYCLVYPHHTQLIYIFALCLTYMCGALTPKHSHVIQTRLISSYYLVCVWGGSIGLHISMSAAVMIAPHQ</sequence>
<protein>
    <submittedName>
        <fullName evidence="2">Uncharacterized protein</fullName>
    </submittedName>
</protein>
<keyword evidence="1" id="KW-0812">Transmembrane</keyword>
<keyword evidence="1" id="KW-0472">Membrane</keyword>
<evidence type="ECO:0000256" key="1">
    <source>
        <dbReference type="SAM" id="Phobius"/>
    </source>
</evidence>
<dbReference type="GeneID" id="36408608"/>
<dbReference type="EMBL" id="CCYD01000653">
    <property type="protein sequence ID" value="CEG43353.1"/>
    <property type="molecule type" value="Genomic_DNA"/>
</dbReference>
<reference evidence="3" key="1">
    <citation type="submission" date="2014-09" db="EMBL/GenBank/DDBJ databases">
        <authorList>
            <person name="Sharma Rahul"/>
            <person name="Thines Marco"/>
        </authorList>
    </citation>
    <scope>NUCLEOTIDE SEQUENCE [LARGE SCALE GENOMIC DNA]</scope>
</reference>
<organism evidence="2 3">
    <name type="scientific">Plasmopara halstedii</name>
    <name type="common">Downy mildew of sunflower</name>
    <dbReference type="NCBI Taxonomy" id="4781"/>
    <lineage>
        <taxon>Eukaryota</taxon>
        <taxon>Sar</taxon>
        <taxon>Stramenopiles</taxon>
        <taxon>Oomycota</taxon>
        <taxon>Peronosporomycetes</taxon>
        <taxon>Peronosporales</taxon>
        <taxon>Peronosporaceae</taxon>
        <taxon>Plasmopara</taxon>
    </lineage>
</organism>
<feature type="transmembrane region" description="Helical" evidence="1">
    <location>
        <begin position="80"/>
        <end position="105"/>
    </location>
</feature>
<evidence type="ECO:0000313" key="3">
    <source>
        <dbReference type="Proteomes" id="UP000054928"/>
    </source>
</evidence>
<keyword evidence="3" id="KW-1185">Reference proteome</keyword>
<evidence type="ECO:0000313" key="2">
    <source>
        <dbReference type="EMBL" id="CEG43353.1"/>
    </source>
</evidence>
<name>A0A0P1AQ36_PLAHL</name>
<dbReference type="RefSeq" id="XP_024579722.1">
    <property type="nucleotide sequence ID" value="XM_024729334.1"/>
</dbReference>
<dbReference type="Proteomes" id="UP000054928">
    <property type="component" value="Unassembled WGS sequence"/>
</dbReference>
<proteinExistence type="predicted"/>
<accession>A0A0P1AQ36</accession>
<dbReference type="AlphaFoldDB" id="A0A0P1AQ36"/>
<keyword evidence="1" id="KW-1133">Transmembrane helix</keyword>